<name>A0A1G8EAT4_9FLAO</name>
<dbReference type="AlphaFoldDB" id="A0A1G8EAT4"/>
<sequence>MRSEICSCQGLNSNCKKCFGSGFVSTETITKSADYKKGNKQQLKSLVPKNLDLLSKNEVEAIAVKIIGGLDQKSKKQMQILNSIPFNTTTFRRDFGDKFELLSSLEVEKQHLRNELLIIDQEIILKNYKSNFKFKHFLSDKDLDVTSNRQLKELIRAYKKLKNI</sequence>
<proteinExistence type="predicted"/>
<evidence type="ECO:0000313" key="2">
    <source>
        <dbReference type="Proteomes" id="UP000243588"/>
    </source>
</evidence>
<dbReference type="Proteomes" id="UP000243588">
    <property type="component" value="Unassembled WGS sequence"/>
</dbReference>
<dbReference type="RefSeq" id="WP_090408048.1">
    <property type="nucleotide sequence ID" value="NZ_FNDQ01000010.1"/>
</dbReference>
<keyword evidence="2" id="KW-1185">Reference proteome</keyword>
<evidence type="ECO:0000313" key="1">
    <source>
        <dbReference type="EMBL" id="SDH67028.1"/>
    </source>
</evidence>
<accession>A0A1G8EAT4</accession>
<reference evidence="2" key="1">
    <citation type="submission" date="2016-10" db="EMBL/GenBank/DDBJ databases">
        <authorList>
            <person name="Varghese N."/>
            <person name="Submissions S."/>
        </authorList>
    </citation>
    <scope>NUCLEOTIDE SEQUENCE [LARGE SCALE GENOMIC DNA]</scope>
    <source>
        <strain evidence="2">DSM 23313</strain>
    </source>
</reference>
<gene>
    <name evidence="1" type="ORF">SAMN05421818_1107</name>
</gene>
<protein>
    <submittedName>
        <fullName evidence="1">Uncharacterized protein</fullName>
    </submittedName>
</protein>
<dbReference type="EMBL" id="FNDQ01000010">
    <property type="protein sequence ID" value="SDH67028.1"/>
    <property type="molecule type" value="Genomic_DNA"/>
</dbReference>
<organism evidence="1 2">
    <name type="scientific">Myroides phaeus</name>
    <dbReference type="NCBI Taxonomy" id="702745"/>
    <lineage>
        <taxon>Bacteria</taxon>
        <taxon>Pseudomonadati</taxon>
        <taxon>Bacteroidota</taxon>
        <taxon>Flavobacteriia</taxon>
        <taxon>Flavobacteriales</taxon>
        <taxon>Flavobacteriaceae</taxon>
        <taxon>Myroides</taxon>
    </lineage>
</organism>